<dbReference type="RefSeq" id="WP_112870336.1">
    <property type="nucleotide sequence ID" value="NZ_CP021781.1"/>
</dbReference>
<evidence type="ECO:0000313" key="1">
    <source>
        <dbReference type="EMBL" id="AXA34158.1"/>
    </source>
</evidence>
<accession>A0A2Z4XZT2</accession>
<dbReference type="AlphaFoldDB" id="A0A2Z4XZT2"/>
<gene>
    <name evidence="1" type="ORF">CDH04_06970</name>
    <name evidence="2" type="ORF">FZC43_06970</name>
</gene>
<evidence type="ECO:0000313" key="4">
    <source>
        <dbReference type="Proteomes" id="UP000681131"/>
    </source>
</evidence>
<dbReference type="EMBL" id="CP021781">
    <property type="protein sequence ID" value="AXA34158.1"/>
    <property type="molecule type" value="Genomic_DNA"/>
</dbReference>
<dbReference type="Proteomes" id="UP000681131">
    <property type="component" value="Chromosome"/>
</dbReference>
<evidence type="ECO:0000313" key="3">
    <source>
        <dbReference type="Proteomes" id="UP000251120"/>
    </source>
</evidence>
<organism evidence="1 3">
    <name type="scientific">Francisella adeliensis</name>
    <dbReference type="NCBI Taxonomy" id="2007306"/>
    <lineage>
        <taxon>Bacteria</taxon>
        <taxon>Pseudomonadati</taxon>
        <taxon>Pseudomonadota</taxon>
        <taxon>Gammaproteobacteria</taxon>
        <taxon>Thiotrichales</taxon>
        <taxon>Francisellaceae</taxon>
        <taxon>Francisella</taxon>
    </lineage>
</organism>
<proteinExistence type="predicted"/>
<dbReference type="Proteomes" id="UP000251120">
    <property type="component" value="Chromosome"/>
</dbReference>
<keyword evidence="4" id="KW-1185">Reference proteome</keyword>
<name>A0A2Z4XZT2_9GAMM</name>
<reference evidence="1 3" key="1">
    <citation type="submission" date="2017-06" db="EMBL/GenBank/DDBJ databases">
        <title>Complete genome of Francisella adeliensis.</title>
        <authorList>
            <person name="Vallesi A."/>
            <person name="Sjodin A."/>
        </authorList>
    </citation>
    <scope>NUCLEOTIDE SEQUENCE [LARGE SCALE GENOMIC DNA]</scope>
    <source>
        <strain evidence="1 3">FDC440</strain>
    </source>
</reference>
<sequence>MLLKLSAKLSLRLDKFFLSKKHKNNVKIEIISLLDQACDSLEQILKFEGYPEKMAIIIEDCYIQAKESYRKADSLIRVNMGSKYSQELNVVYRELNFINRLVSQTKNMNLDPSYIQESTSDWVGGIHDFINAKDNYVTDYLTKQ</sequence>
<dbReference type="EMBL" id="CP043424">
    <property type="protein sequence ID" value="QIW12402.1"/>
    <property type="molecule type" value="Genomic_DNA"/>
</dbReference>
<protein>
    <submittedName>
        <fullName evidence="1">Uncharacterized protein</fullName>
    </submittedName>
</protein>
<reference evidence="2 4" key="2">
    <citation type="submission" date="2019-08" db="EMBL/GenBank/DDBJ databases">
        <title>Complete genome sequences of Francisella adeliensis (FSC1325 and FSC1326).</title>
        <authorList>
            <person name="Ohrman C."/>
            <person name="Uneklint I."/>
            <person name="Vallesi A."/>
            <person name="Karlsson L."/>
            <person name="Sjodin A."/>
        </authorList>
    </citation>
    <scope>NUCLEOTIDE SEQUENCE [LARGE SCALE GENOMIC DNA]</scope>
    <source>
        <strain evidence="2 4">FSC1325</strain>
    </source>
</reference>
<dbReference type="KEGG" id="fad:CDH04_06970"/>
<evidence type="ECO:0000313" key="2">
    <source>
        <dbReference type="EMBL" id="QIW12402.1"/>
    </source>
</evidence>